<sequence length="96" mass="9401">MAPLVALQHALFPGGRGLHYQPGCRNTANARNTANRQNTALAAIRGALILICRALAAVGGPRGAFRGALAAVGGALAAVGGPREGVGGAHAGIRGA</sequence>
<evidence type="ECO:0000313" key="1">
    <source>
        <dbReference type="EMBL" id="GAA4020903.1"/>
    </source>
</evidence>
<protein>
    <submittedName>
        <fullName evidence="1">Uncharacterized protein</fullName>
    </submittedName>
</protein>
<evidence type="ECO:0000313" key="2">
    <source>
        <dbReference type="Proteomes" id="UP001501469"/>
    </source>
</evidence>
<proteinExistence type="predicted"/>
<gene>
    <name evidence="1" type="ORF">GCM10022409_00550</name>
</gene>
<name>A0ABP7T4E1_9BACT</name>
<organism evidence="1 2">
    <name type="scientific">Hymenobacter glaciei</name>
    <dbReference type="NCBI Taxonomy" id="877209"/>
    <lineage>
        <taxon>Bacteria</taxon>
        <taxon>Pseudomonadati</taxon>
        <taxon>Bacteroidota</taxon>
        <taxon>Cytophagia</taxon>
        <taxon>Cytophagales</taxon>
        <taxon>Hymenobacteraceae</taxon>
        <taxon>Hymenobacter</taxon>
    </lineage>
</organism>
<accession>A0ABP7T4E1</accession>
<comment type="caution">
    <text evidence="1">The sequence shown here is derived from an EMBL/GenBank/DDBJ whole genome shotgun (WGS) entry which is preliminary data.</text>
</comment>
<reference evidence="2" key="1">
    <citation type="journal article" date="2019" name="Int. J. Syst. Evol. Microbiol.">
        <title>The Global Catalogue of Microorganisms (GCM) 10K type strain sequencing project: providing services to taxonomists for standard genome sequencing and annotation.</title>
        <authorList>
            <consortium name="The Broad Institute Genomics Platform"/>
            <consortium name="The Broad Institute Genome Sequencing Center for Infectious Disease"/>
            <person name="Wu L."/>
            <person name="Ma J."/>
        </authorList>
    </citation>
    <scope>NUCLEOTIDE SEQUENCE [LARGE SCALE GENOMIC DNA]</scope>
    <source>
        <strain evidence="2">JCM 17225</strain>
    </source>
</reference>
<dbReference type="EMBL" id="BAABDK010000001">
    <property type="protein sequence ID" value="GAA4020903.1"/>
    <property type="molecule type" value="Genomic_DNA"/>
</dbReference>
<dbReference type="Proteomes" id="UP001501469">
    <property type="component" value="Unassembled WGS sequence"/>
</dbReference>
<keyword evidence="2" id="KW-1185">Reference proteome</keyword>